<organism evidence="3 4">
    <name type="scientific">Blastopirellula marina</name>
    <dbReference type="NCBI Taxonomy" id="124"/>
    <lineage>
        <taxon>Bacteria</taxon>
        <taxon>Pseudomonadati</taxon>
        <taxon>Planctomycetota</taxon>
        <taxon>Planctomycetia</taxon>
        <taxon>Pirellulales</taxon>
        <taxon>Pirellulaceae</taxon>
        <taxon>Blastopirellula</taxon>
    </lineage>
</organism>
<protein>
    <submittedName>
        <fullName evidence="3">Uncharacterized protein</fullName>
    </submittedName>
</protein>
<feature type="compositionally biased region" description="Polar residues" evidence="1">
    <location>
        <begin position="94"/>
        <end position="108"/>
    </location>
</feature>
<dbReference type="RefSeq" id="WP_105359956.1">
    <property type="nucleotide sequence ID" value="NZ_PUIB01000029.1"/>
</dbReference>
<evidence type="ECO:0000256" key="2">
    <source>
        <dbReference type="SAM" id="SignalP"/>
    </source>
</evidence>
<feature type="chain" id="PRO_5015755145" evidence="2">
    <location>
        <begin position="25"/>
        <end position="142"/>
    </location>
</feature>
<evidence type="ECO:0000256" key="1">
    <source>
        <dbReference type="SAM" id="MobiDB-lite"/>
    </source>
</evidence>
<dbReference type="OrthoDB" id="288958at2"/>
<comment type="caution">
    <text evidence="3">The sequence shown here is derived from an EMBL/GenBank/DDBJ whole genome shotgun (WGS) entry which is preliminary data.</text>
</comment>
<evidence type="ECO:0000313" key="3">
    <source>
        <dbReference type="EMBL" id="PQO26815.1"/>
    </source>
</evidence>
<dbReference type="Proteomes" id="UP000239388">
    <property type="component" value="Unassembled WGS sequence"/>
</dbReference>
<name>A0A2S8F3S7_9BACT</name>
<proteinExistence type="predicted"/>
<feature type="compositionally biased region" description="Low complexity" evidence="1">
    <location>
        <begin position="78"/>
        <end position="91"/>
    </location>
</feature>
<accession>A0A2S8F3S7</accession>
<evidence type="ECO:0000313" key="4">
    <source>
        <dbReference type="Proteomes" id="UP000239388"/>
    </source>
</evidence>
<gene>
    <name evidence="3" type="ORF">C5Y98_29010</name>
</gene>
<reference evidence="3 4" key="1">
    <citation type="submission" date="2018-02" db="EMBL/GenBank/DDBJ databases">
        <title>Comparative genomes isolates from brazilian mangrove.</title>
        <authorList>
            <person name="Araujo J.E."/>
            <person name="Taketani R.G."/>
            <person name="Silva M.C.P."/>
            <person name="Loureco M.V."/>
            <person name="Andreote F.D."/>
        </authorList>
    </citation>
    <scope>NUCLEOTIDE SEQUENCE [LARGE SCALE GENOMIC DNA]</scope>
    <source>
        <strain evidence="3 4">NAP PRIS-MGV</strain>
    </source>
</reference>
<feature type="signal peptide" evidence="2">
    <location>
        <begin position="1"/>
        <end position="24"/>
    </location>
</feature>
<dbReference type="EMBL" id="PUIB01000029">
    <property type="protein sequence ID" value="PQO26815.1"/>
    <property type="molecule type" value="Genomic_DNA"/>
</dbReference>
<feature type="region of interest" description="Disordered" evidence="1">
    <location>
        <begin position="65"/>
        <end position="110"/>
    </location>
</feature>
<sequence>MKKMFLMALMAALAVGLSTTSAFAQRGAGAKLNGNFGHGFWHHDAAPAYRSTMSFQATPAVDSNRSFSYEPAAPATESQPAAPSADKAAPSPNQPAATNDNAAVTQRFSYEPTPVRTYSYRSVDSHKPTWMYPKTDSRRYHH</sequence>
<dbReference type="AlphaFoldDB" id="A0A2S8F3S7"/>
<keyword evidence="2" id="KW-0732">Signal</keyword>